<keyword evidence="1" id="KW-0812">Transmembrane</keyword>
<reference evidence="2" key="1">
    <citation type="journal article" date="2021" name="PeerJ">
        <title>Extensive microbial diversity within the chicken gut microbiome revealed by metagenomics and culture.</title>
        <authorList>
            <person name="Gilroy R."/>
            <person name="Ravi A."/>
            <person name="Getino M."/>
            <person name="Pursley I."/>
            <person name="Horton D.L."/>
            <person name="Alikhan N.F."/>
            <person name="Baker D."/>
            <person name="Gharbi K."/>
            <person name="Hall N."/>
            <person name="Watson M."/>
            <person name="Adriaenssens E.M."/>
            <person name="Foster-Nyarko E."/>
            <person name="Jarju S."/>
            <person name="Secka A."/>
            <person name="Antonio M."/>
            <person name="Oren A."/>
            <person name="Chaudhuri R.R."/>
            <person name="La Ragione R."/>
            <person name="Hildebrand F."/>
            <person name="Pallen M.J."/>
        </authorList>
    </citation>
    <scope>NUCLEOTIDE SEQUENCE</scope>
    <source>
        <strain evidence="2">1282</strain>
    </source>
</reference>
<keyword evidence="1" id="KW-1133">Transmembrane helix</keyword>
<gene>
    <name evidence="2" type="ORF">H9838_09205</name>
</gene>
<reference evidence="2" key="2">
    <citation type="submission" date="2021-04" db="EMBL/GenBank/DDBJ databases">
        <authorList>
            <person name="Gilroy R."/>
        </authorList>
    </citation>
    <scope>NUCLEOTIDE SEQUENCE</scope>
    <source>
        <strain evidence="2">1282</strain>
    </source>
</reference>
<organism evidence="2 3">
    <name type="scientific">Candidatus Acutalibacter pullistercoris</name>
    <dbReference type="NCBI Taxonomy" id="2838418"/>
    <lineage>
        <taxon>Bacteria</taxon>
        <taxon>Bacillati</taxon>
        <taxon>Bacillota</taxon>
        <taxon>Clostridia</taxon>
        <taxon>Eubacteriales</taxon>
        <taxon>Acutalibacteraceae</taxon>
        <taxon>Acutalibacter</taxon>
    </lineage>
</organism>
<name>A0A9D1YE81_9FIRM</name>
<comment type="caution">
    <text evidence="2">The sequence shown here is derived from an EMBL/GenBank/DDBJ whole genome shotgun (WGS) entry which is preliminary data.</text>
</comment>
<feature type="transmembrane region" description="Helical" evidence="1">
    <location>
        <begin position="35"/>
        <end position="55"/>
    </location>
</feature>
<evidence type="ECO:0000313" key="3">
    <source>
        <dbReference type="Proteomes" id="UP000823915"/>
    </source>
</evidence>
<dbReference type="AlphaFoldDB" id="A0A9D1YE81"/>
<proteinExistence type="predicted"/>
<protein>
    <submittedName>
        <fullName evidence="2">Uncharacterized protein</fullName>
    </submittedName>
</protein>
<dbReference type="EMBL" id="DXDU01000149">
    <property type="protein sequence ID" value="HIY27332.1"/>
    <property type="molecule type" value="Genomic_DNA"/>
</dbReference>
<accession>A0A9D1YE81</accession>
<dbReference type="Proteomes" id="UP000823915">
    <property type="component" value="Unassembled WGS sequence"/>
</dbReference>
<sequence length="87" mass="9248">METMNVTAVVRLIQCILIIWRIQAMGKQVTNVAKGIGMGVLAGTAVAAVSAKVLSGGRKKSSSMRKTAGKAMHTMSNLMGDMEKLLR</sequence>
<keyword evidence="1" id="KW-0472">Membrane</keyword>
<evidence type="ECO:0000313" key="2">
    <source>
        <dbReference type="EMBL" id="HIY27332.1"/>
    </source>
</evidence>
<evidence type="ECO:0000256" key="1">
    <source>
        <dbReference type="SAM" id="Phobius"/>
    </source>
</evidence>